<evidence type="ECO:0000313" key="11">
    <source>
        <dbReference type="Proteomes" id="UP000279470"/>
    </source>
</evidence>
<dbReference type="InterPro" id="IPR040982">
    <property type="entry name" value="DNA_pol3_finger"/>
</dbReference>
<dbReference type="NCBIfam" id="NF004226">
    <property type="entry name" value="PRK05673.1"/>
    <property type="match status" value="1"/>
</dbReference>
<evidence type="ECO:0000256" key="8">
    <source>
        <dbReference type="ARBA" id="ARBA00049244"/>
    </source>
</evidence>
<feature type="domain" description="Polymerase/histidinol phosphatase N-terminal" evidence="9">
    <location>
        <begin position="5"/>
        <end position="72"/>
    </location>
</feature>
<name>A0A3R9XTW1_9RICK</name>
<keyword evidence="7" id="KW-0239">DNA-directed DNA polymerase</keyword>
<dbReference type="PANTHER" id="PTHR32294">
    <property type="entry name" value="DNA POLYMERASE III SUBUNIT ALPHA"/>
    <property type="match status" value="1"/>
</dbReference>
<dbReference type="Pfam" id="PF14579">
    <property type="entry name" value="HHH_6"/>
    <property type="match status" value="1"/>
</dbReference>
<organism evidence="10 11">
    <name type="scientific">Candidatus Aquarickettsia rohweri</name>
    <dbReference type="NCBI Taxonomy" id="2602574"/>
    <lineage>
        <taxon>Bacteria</taxon>
        <taxon>Pseudomonadati</taxon>
        <taxon>Pseudomonadota</taxon>
        <taxon>Alphaproteobacteria</taxon>
        <taxon>Rickettsiales</taxon>
        <taxon>Candidatus Midichloriaceae</taxon>
        <taxon>Candidatus Aquarickettsia</taxon>
    </lineage>
</organism>
<dbReference type="AlphaFoldDB" id="A0A3R9XTW1"/>
<evidence type="ECO:0000256" key="3">
    <source>
        <dbReference type="ARBA" id="ARBA00019114"/>
    </source>
</evidence>
<evidence type="ECO:0000256" key="4">
    <source>
        <dbReference type="ARBA" id="ARBA00022679"/>
    </source>
</evidence>
<dbReference type="InterPro" id="IPR011708">
    <property type="entry name" value="DNA_pol3_alpha_NTPase_dom"/>
</dbReference>
<keyword evidence="4 10" id="KW-0808">Transferase</keyword>
<dbReference type="InterPro" id="IPR004805">
    <property type="entry name" value="DnaE2/DnaE/PolC"/>
</dbReference>
<dbReference type="InterPro" id="IPR016195">
    <property type="entry name" value="Pol/histidinol_Pase-like"/>
</dbReference>
<comment type="catalytic activity">
    <reaction evidence="8">
        <text>DNA(n) + a 2'-deoxyribonucleoside 5'-triphosphate = DNA(n+1) + diphosphate</text>
        <dbReference type="Rhea" id="RHEA:22508"/>
        <dbReference type="Rhea" id="RHEA-COMP:17339"/>
        <dbReference type="Rhea" id="RHEA-COMP:17340"/>
        <dbReference type="ChEBI" id="CHEBI:33019"/>
        <dbReference type="ChEBI" id="CHEBI:61560"/>
        <dbReference type="ChEBI" id="CHEBI:173112"/>
        <dbReference type="EC" id="2.7.7.7"/>
    </reaction>
</comment>
<evidence type="ECO:0000256" key="5">
    <source>
        <dbReference type="ARBA" id="ARBA00022695"/>
    </source>
</evidence>
<keyword evidence="11" id="KW-1185">Reference proteome</keyword>
<dbReference type="EMBL" id="RXFM01000022">
    <property type="protein sequence ID" value="RST69793.1"/>
    <property type="molecule type" value="Genomic_DNA"/>
</dbReference>
<dbReference type="Proteomes" id="UP000279470">
    <property type="component" value="Unassembled WGS sequence"/>
</dbReference>
<dbReference type="EC" id="2.7.7.7" evidence="2"/>
<dbReference type="InterPro" id="IPR029460">
    <property type="entry name" value="DNAPol_HHH"/>
</dbReference>
<dbReference type="InterPro" id="IPR003141">
    <property type="entry name" value="Pol/His_phosphatase_N"/>
</dbReference>
<dbReference type="Pfam" id="PF07733">
    <property type="entry name" value="DNA_pol3_alpha"/>
    <property type="match status" value="1"/>
</dbReference>
<dbReference type="CDD" id="cd04485">
    <property type="entry name" value="DnaE_OBF"/>
    <property type="match status" value="1"/>
</dbReference>
<dbReference type="RefSeq" id="WP_126044549.1">
    <property type="nucleotide sequence ID" value="NZ_RXFM01000022.1"/>
</dbReference>
<keyword evidence="6" id="KW-0235">DNA replication</keyword>
<dbReference type="OrthoDB" id="9803237at2"/>
<comment type="subcellular location">
    <subcellularLocation>
        <location evidence="1">Cytoplasm</location>
    </subcellularLocation>
</comment>
<dbReference type="SUPFAM" id="SSF89550">
    <property type="entry name" value="PHP domain-like"/>
    <property type="match status" value="1"/>
</dbReference>
<dbReference type="InterPro" id="IPR041931">
    <property type="entry name" value="DNA_pol3_alpha_thumb_dom"/>
</dbReference>
<sequence length="1123" mass="128902">MSLFINLRTFSDYSIGKSVIKLNDLAKHCQEKSIPAIALTDYNNLFGSLEFSLECIKVGVQPIIGAVITINIGTENNNNLCDILLLSKNRCGYENLMKLVTTCYLNDSIIPHVTLTDLFDNFDGLILLSGSNNSPIEKLFNLEKKEEAKKIIELFNHNFQNNFYLELSRSDNDFDYEFDKFIKNIAIEKNIPIVATNSTQYIKQTMQDALDTLMCITTSRYLIEEERNKANPEAYLKSNRQMQKLFADIPEAIKNTEIIAKKCSFILHESKPLLPKFFPTKQQESEELIRQSKEGLEIRLKNTNYDIQKRKIYFERLDYELSVINKMKFGGYFLIVSDFIKWSKKQQIPVGPGRGSGAGSIVAWSLQISDIDPIKFGLLFERFLNPERVSMPDFDIDFCQERRDEVINYVKKKFGEDKVAHIITFGKLQARAVLRDVGRVLQIPYMQVDKICKMVPNNPANPVTLKQAIDMDRELKSQSKSDPSIEKLTSISLKLEGVNRHISTHAAGIVIGNKELLKIVPLYKDSNSTMPMVQYSLKYAEKIGLVKFDFLGLKTLTVISWTCNLIKKINKDFDLQNIALDDNKTYTMLSKGDCMGVFQFESSGMRETIKKIKPDNIGDLIALGSLYRPGPMDNIPSYINRKHGNEEIDYVHPLLETVLKETYGIIVYQEQVMEIAQILAKYTLGEADLLRRAMGKKIKEEMEAQRSKFITGCIDNNINKEKAEEIFNLVNKFASYGFNKSHAAAYAYISFQTAYLKANYPLEFITSSINLEIDNTDKIYLFIIEAKKFGINILLPNINYSKSEFVLENNKIRFGLIGLKGVGKKFTDLVVAERDKNGKYTDIFDFIERLPDAGLNKKILENLIKSGAFDEFGINRKTLFMNVDILLKYSISNTHNDDQLDLFFDTANNSKYRPDLKHYTEWNEKEKLKVEFESFGYYISTHPIKKYRCFFDRLNISQSIDIEKIQSSISKIKLLGVLTVKKIRSTPRGKYAFLQISDLNGIIDLSIFDEALLYKSNDLLVEGNSLYFSAEVRKDNSGVRIIVDNINNIDQAINDSNIQIKIIIKEQKHLEYLQKTVNYTSGIKINLSAQNEVGDIVNFKQTKNMYIDLNDLYYFQKNKLIEI</sequence>
<keyword evidence="5 10" id="KW-0548">Nucleotidyltransferase</keyword>
<evidence type="ECO:0000313" key="10">
    <source>
        <dbReference type="EMBL" id="RST69793.1"/>
    </source>
</evidence>
<evidence type="ECO:0000256" key="2">
    <source>
        <dbReference type="ARBA" id="ARBA00012417"/>
    </source>
</evidence>
<protein>
    <recommendedName>
        <fullName evidence="3">DNA polymerase III subunit alpha</fullName>
        <ecNumber evidence="2">2.7.7.7</ecNumber>
    </recommendedName>
</protein>
<dbReference type="Gene3D" id="3.20.20.140">
    <property type="entry name" value="Metal-dependent hydrolases"/>
    <property type="match status" value="1"/>
</dbReference>
<comment type="caution">
    <text evidence="10">The sequence shown here is derived from an EMBL/GenBank/DDBJ whole genome shotgun (WGS) entry which is preliminary data.</text>
</comment>
<dbReference type="GO" id="GO:0005737">
    <property type="term" value="C:cytoplasm"/>
    <property type="evidence" value="ECO:0007669"/>
    <property type="project" value="UniProtKB-SubCell"/>
</dbReference>
<dbReference type="InterPro" id="IPR004013">
    <property type="entry name" value="PHP_dom"/>
</dbReference>
<dbReference type="PANTHER" id="PTHR32294:SF0">
    <property type="entry name" value="DNA POLYMERASE III SUBUNIT ALPHA"/>
    <property type="match status" value="1"/>
</dbReference>
<dbReference type="Pfam" id="PF17657">
    <property type="entry name" value="DNA_pol3_finger"/>
    <property type="match status" value="1"/>
</dbReference>
<dbReference type="SMART" id="SM00481">
    <property type="entry name" value="POLIIIAc"/>
    <property type="match status" value="1"/>
</dbReference>
<gene>
    <name evidence="10" type="ORF">EIC27_02345</name>
</gene>
<dbReference type="GO" id="GO:0006260">
    <property type="term" value="P:DNA replication"/>
    <property type="evidence" value="ECO:0007669"/>
    <property type="project" value="UniProtKB-KW"/>
</dbReference>
<dbReference type="Gene3D" id="1.10.150.870">
    <property type="match status" value="1"/>
</dbReference>
<evidence type="ECO:0000256" key="7">
    <source>
        <dbReference type="ARBA" id="ARBA00022932"/>
    </source>
</evidence>
<evidence type="ECO:0000259" key="9">
    <source>
        <dbReference type="SMART" id="SM00481"/>
    </source>
</evidence>
<proteinExistence type="predicted"/>
<dbReference type="InterPro" id="IPR004365">
    <property type="entry name" value="NA-bd_OB_tRNA"/>
</dbReference>
<dbReference type="NCBIfam" id="TIGR00594">
    <property type="entry name" value="polc"/>
    <property type="match status" value="1"/>
</dbReference>
<dbReference type="Pfam" id="PF02811">
    <property type="entry name" value="PHP"/>
    <property type="match status" value="1"/>
</dbReference>
<reference evidence="11" key="1">
    <citation type="submission" date="2018-11" db="EMBL/GenBank/DDBJ databases">
        <title>Phylogenetic, genomic, and biogeographic characterization of a novel and ubiquitous marine invertebrate-associated Rickettsiales parasite, Candidatus Marinoinvertebrata rohwerii, gen. nov., sp. nov.</title>
        <authorList>
            <person name="Klinges J.G."/>
            <person name="Rosales S.M."/>
            <person name="Mcminds R."/>
            <person name="Shaver E.C."/>
            <person name="Shantz A."/>
            <person name="Peters E.C."/>
            <person name="Burkepile D.E."/>
            <person name="Silliman B.R."/>
            <person name="Vega Thurber R.L."/>
        </authorList>
    </citation>
    <scope>NUCLEOTIDE SEQUENCE [LARGE SCALE GENOMIC DNA]</scope>
    <source>
        <strain evidence="11">a_cerv_44</strain>
    </source>
</reference>
<evidence type="ECO:0000256" key="1">
    <source>
        <dbReference type="ARBA" id="ARBA00004496"/>
    </source>
</evidence>
<dbReference type="GO" id="GO:0008408">
    <property type="term" value="F:3'-5' exonuclease activity"/>
    <property type="evidence" value="ECO:0007669"/>
    <property type="project" value="InterPro"/>
</dbReference>
<dbReference type="Pfam" id="PF01336">
    <property type="entry name" value="tRNA_anti-codon"/>
    <property type="match status" value="1"/>
</dbReference>
<dbReference type="GO" id="GO:0003676">
    <property type="term" value="F:nucleic acid binding"/>
    <property type="evidence" value="ECO:0007669"/>
    <property type="project" value="InterPro"/>
</dbReference>
<evidence type="ECO:0000256" key="6">
    <source>
        <dbReference type="ARBA" id="ARBA00022705"/>
    </source>
</evidence>
<dbReference type="GO" id="GO:0003887">
    <property type="term" value="F:DNA-directed DNA polymerase activity"/>
    <property type="evidence" value="ECO:0007669"/>
    <property type="project" value="UniProtKB-KW"/>
</dbReference>
<accession>A0A3R9XTW1</accession>
<dbReference type="Gene3D" id="1.10.10.1600">
    <property type="entry name" value="Bacterial DNA polymerase III alpha subunit, thumb domain"/>
    <property type="match status" value="1"/>
</dbReference>